<sequence length="254" mass="28169">MTPVRGWPSGWRIVDWFIKLYTKKNICRLPVGMRAAALCPRWTRGDDGCLVAGCWPRNGEAGVKEIRAMALGGRRPAQFGRCFVFKQTFPGPIQDSEWAPLCGLGDQRWAGFIDTRGALGLDKIREVSSGNVGTAPCQGQLEGKKLCRSLRGQARGDEEKVKASQRLMKKKKIKFGITFDSTHGNVINPLFSIGWEEAGTEEQRWRGRSSPSLQAMWAHCAKFRESHLTESLSAAHGHHVEEVLSSSLSSYSPP</sequence>
<accession>A0A7J8HRD9</accession>
<reference evidence="1 2" key="1">
    <citation type="journal article" date="2020" name="Nature">
        <title>Six reference-quality genomes reveal evolution of bat adaptations.</title>
        <authorList>
            <person name="Jebb D."/>
            <person name="Huang Z."/>
            <person name="Pippel M."/>
            <person name="Hughes G.M."/>
            <person name="Lavrichenko K."/>
            <person name="Devanna P."/>
            <person name="Winkler S."/>
            <person name="Jermiin L.S."/>
            <person name="Skirmuntt E.C."/>
            <person name="Katzourakis A."/>
            <person name="Burkitt-Gray L."/>
            <person name="Ray D.A."/>
            <person name="Sullivan K.A.M."/>
            <person name="Roscito J.G."/>
            <person name="Kirilenko B.M."/>
            <person name="Davalos L.M."/>
            <person name="Corthals A.P."/>
            <person name="Power M.L."/>
            <person name="Jones G."/>
            <person name="Ransome R.D."/>
            <person name="Dechmann D.K.N."/>
            <person name="Locatelli A.G."/>
            <person name="Puechmaille S.J."/>
            <person name="Fedrigo O."/>
            <person name="Jarvis E.D."/>
            <person name="Hiller M."/>
            <person name="Vernes S.C."/>
            <person name="Myers E.W."/>
            <person name="Teeling E.C."/>
        </authorList>
    </citation>
    <scope>NUCLEOTIDE SEQUENCE [LARGE SCALE GENOMIC DNA]</scope>
    <source>
        <strain evidence="1">MRouAeg1</strain>
        <tissue evidence="1">Muscle</tissue>
    </source>
</reference>
<dbReference type="AlphaFoldDB" id="A0A7J8HRD9"/>
<dbReference type="EMBL" id="JACASE010000004">
    <property type="protein sequence ID" value="KAF6474936.1"/>
    <property type="molecule type" value="Genomic_DNA"/>
</dbReference>
<evidence type="ECO:0000313" key="2">
    <source>
        <dbReference type="Proteomes" id="UP000593571"/>
    </source>
</evidence>
<dbReference type="Proteomes" id="UP000593571">
    <property type="component" value="Unassembled WGS sequence"/>
</dbReference>
<comment type="caution">
    <text evidence="1">The sequence shown here is derived from an EMBL/GenBank/DDBJ whole genome shotgun (WGS) entry which is preliminary data.</text>
</comment>
<evidence type="ECO:0000313" key="1">
    <source>
        <dbReference type="EMBL" id="KAF6474936.1"/>
    </source>
</evidence>
<protein>
    <submittedName>
        <fullName evidence="1">Uncharacterized protein</fullName>
    </submittedName>
</protein>
<organism evidence="1 2">
    <name type="scientific">Rousettus aegyptiacus</name>
    <name type="common">Egyptian fruit bat</name>
    <name type="synonym">Pteropus aegyptiacus</name>
    <dbReference type="NCBI Taxonomy" id="9407"/>
    <lineage>
        <taxon>Eukaryota</taxon>
        <taxon>Metazoa</taxon>
        <taxon>Chordata</taxon>
        <taxon>Craniata</taxon>
        <taxon>Vertebrata</taxon>
        <taxon>Euteleostomi</taxon>
        <taxon>Mammalia</taxon>
        <taxon>Eutheria</taxon>
        <taxon>Laurasiatheria</taxon>
        <taxon>Chiroptera</taxon>
        <taxon>Yinpterochiroptera</taxon>
        <taxon>Pteropodoidea</taxon>
        <taxon>Pteropodidae</taxon>
        <taxon>Rousettinae</taxon>
        <taxon>Rousettus</taxon>
    </lineage>
</organism>
<gene>
    <name evidence="1" type="ORF">HJG63_011054</name>
</gene>
<keyword evidence="2" id="KW-1185">Reference proteome</keyword>
<proteinExistence type="predicted"/>
<name>A0A7J8HRD9_ROUAE</name>